<keyword evidence="2" id="KW-1185">Reference proteome</keyword>
<gene>
    <name evidence="1" type="ORF">AGR13a_Lc10043</name>
</gene>
<protein>
    <submittedName>
        <fullName evidence="1">Uncharacterized protein</fullName>
    </submittedName>
</protein>
<name>A0ABP2BLX4_9HYPH</name>
<comment type="caution">
    <text evidence="1">The sequence shown here is derived from an EMBL/GenBank/DDBJ whole genome shotgun (WGS) entry which is preliminary data.</text>
</comment>
<organism evidence="1 2">
    <name type="scientific">Agrobacterium genomosp. 13 str. CFBP 6927</name>
    <dbReference type="NCBI Taxonomy" id="1183428"/>
    <lineage>
        <taxon>Bacteria</taxon>
        <taxon>Pseudomonadati</taxon>
        <taxon>Pseudomonadota</taxon>
        <taxon>Alphaproteobacteria</taxon>
        <taxon>Hyphomicrobiales</taxon>
        <taxon>Rhizobiaceae</taxon>
        <taxon>Rhizobium/Agrobacterium group</taxon>
        <taxon>Agrobacterium</taxon>
        <taxon>Agrobacterium tumefaciens complex</taxon>
    </lineage>
</organism>
<reference evidence="1 2" key="1">
    <citation type="submission" date="2016-01" db="EMBL/GenBank/DDBJ databases">
        <authorList>
            <person name="Regsiter A."/>
            <person name="william w."/>
        </authorList>
    </citation>
    <scope>NUCLEOTIDE SEQUENCE [LARGE SCALE GENOMIC DNA]</scope>
    <source>
        <strain evidence="1 2">CFBP 6927</strain>
    </source>
</reference>
<dbReference type="Proteomes" id="UP000191812">
    <property type="component" value="Unassembled WGS sequence"/>
</dbReference>
<sequence>MGLGVAIAESITFLGLPVKDAHVMPLSFHIPF</sequence>
<evidence type="ECO:0000313" key="2">
    <source>
        <dbReference type="Proteomes" id="UP000191812"/>
    </source>
</evidence>
<evidence type="ECO:0000313" key="1">
    <source>
        <dbReference type="EMBL" id="CUX44209.1"/>
    </source>
</evidence>
<proteinExistence type="predicted"/>
<accession>A0ABP2BLX4</accession>
<dbReference type="EMBL" id="FBWH01000035">
    <property type="protein sequence ID" value="CUX44209.1"/>
    <property type="molecule type" value="Genomic_DNA"/>
</dbReference>